<dbReference type="NCBIfam" id="TIGR04516">
    <property type="entry name" value="glycosyl_450act"/>
    <property type="match status" value="1"/>
</dbReference>
<comment type="similarity">
    <text evidence="1">Belongs to the glycosyltransferase 28 family.</text>
</comment>
<proteinExistence type="inferred from homology"/>
<gene>
    <name evidence="7" type="ORF">K9S39_40750</name>
</gene>
<evidence type="ECO:0000256" key="3">
    <source>
        <dbReference type="ARBA" id="ARBA00022679"/>
    </source>
</evidence>
<keyword evidence="3" id="KW-0808">Transferase</keyword>
<keyword evidence="4" id="KW-0045">Antibiotic biosynthesis</keyword>
<reference evidence="7" key="1">
    <citation type="submission" date="2021-10" db="EMBL/GenBank/DDBJ databases">
        <title>Streptomyces nigrumlapis sp.nov.,an antimicrobial producing actinobacterium isolated from Black Gobi rocks.</title>
        <authorList>
            <person name="Wen Y."/>
            <person name="Zhang W."/>
            <person name="Liu X.G."/>
        </authorList>
    </citation>
    <scope>NUCLEOTIDE SEQUENCE</scope>
    <source>
        <strain evidence="7">ST13-2-2</strain>
    </source>
</reference>
<organism evidence="7 8">
    <name type="scientific">Streptomyces halobius</name>
    <dbReference type="NCBI Taxonomy" id="2879846"/>
    <lineage>
        <taxon>Bacteria</taxon>
        <taxon>Bacillati</taxon>
        <taxon>Actinomycetota</taxon>
        <taxon>Actinomycetes</taxon>
        <taxon>Kitasatosporales</taxon>
        <taxon>Streptomycetaceae</taxon>
        <taxon>Streptomyces</taxon>
    </lineage>
</organism>
<evidence type="ECO:0000256" key="4">
    <source>
        <dbReference type="ARBA" id="ARBA00023194"/>
    </source>
</evidence>
<evidence type="ECO:0000259" key="6">
    <source>
        <dbReference type="Pfam" id="PF21036"/>
    </source>
</evidence>
<sequence length="427" mass="48111">MRVLFTSIEGNHFHQMVPLAWALRTAGHEVRAACNERLVDTVTQTGLTAVPIESPTLWEQLDDFQKEAISLFNDIGTSKQDPSKVTWEDHLAYENMVVPALYQPLNNDAQIDQLVAAARSWQPDLVVWESFSIAGAIVAVASGAAHARLVSGPELALQMVTRGHFVRHRDQQPEPLREDPTAEWLNWTLERLGSDRRFDETMLTGQWVVDTRPGSLRQELDLPTLPMRYVPYNGRCTVPRWLYEPAERRRVCVTLGTSITSDESERFRLNDTLAALFRSLAGLDVEIIAALDPAQRDALPELPDNIRTTDFVPLNELAPSCSVIVHHAGYQTKATADLHGVPQVVIVGYEWVSEDMGEEYEKSGTTLAVSARDLTAEVLREKILQLLDEPSYTERARDLRKEIRTMPTPNEVVPVLERMTREHRHGA</sequence>
<evidence type="ECO:0000256" key="2">
    <source>
        <dbReference type="ARBA" id="ARBA00022676"/>
    </source>
</evidence>
<dbReference type="Gene3D" id="3.40.50.2000">
    <property type="entry name" value="Glycogen Phosphorylase B"/>
    <property type="match status" value="2"/>
</dbReference>
<dbReference type="RefSeq" id="WP_248868279.1">
    <property type="nucleotide sequence ID" value="NZ_CP086322.1"/>
</dbReference>
<dbReference type="EMBL" id="CP086322">
    <property type="protein sequence ID" value="UQA97353.1"/>
    <property type="molecule type" value="Genomic_DNA"/>
</dbReference>
<dbReference type="PANTHER" id="PTHR48050">
    <property type="entry name" value="STEROL 3-BETA-GLUCOSYLTRANSFERASE"/>
    <property type="match status" value="1"/>
</dbReference>
<evidence type="ECO:0000313" key="8">
    <source>
        <dbReference type="Proteomes" id="UP000830115"/>
    </source>
</evidence>
<dbReference type="SUPFAM" id="SSF53756">
    <property type="entry name" value="UDP-Glycosyltransferase/glycogen phosphorylase"/>
    <property type="match status" value="1"/>
</dbReference>
<dbReference type="InterPro" id="IPR002213">
    <property type="entry name" value="UDP_glucos_trans"/>
</dbReference>
<protein>
    <submittedName>
        <fullName evidence="7">Activator-dependent family glycosyltransferase</fullName>
    </submittedName>
</protein>
<keyword evidence="2" id="KW-0328">Glycosyltransferase</keyword>
<dbReference type="PANTHER" id="PTHR48050:SF13">
    <property type="entry name" value="STEROL 3-BETA-GLUCOSYLTRANSFERASE UGT80A2"/>
    <property type="match status" value="1"/>
</dbReference>
<accession>A0ABY4MIH3</accession>
<dbReference type="Proteomes" id="UP000830115">
    <property type="component" value="Chromosome"/>
</dbReference>
<dbReference type="InterPro" id="IPR048284">
    <property type="entry name" value="EryCIII-like_N"/>
</dbReference>
<dbReference type="InterPro" id="IPR050426">
    <property type="entry name" value="Glycosyltransferase_28"/>
</dbReference>
<dbReference type="InterPro" id="IPR030953">
    <property type="entry name" value="Glycosyl_450act"/>
</dbReference>
<evidence type="ECO:0000259" key="5">
    <source>
        <dbReference type="Pfam" id="PF06722"/>
    </source>
</evidence>
<dbReference type="CDD" id="cd03784">
    <property type="entry name" value="GT1_Gtf-like"/>
    <property type="match status" value="1"/>
</dbReference>
<name>A0ABY4MIH3_9ACTN</name>
<keyword evidence="8" id="KW-1185">Reference proteome</keyword>
<feature type="domain" description="Erythromycin biosynthesis protein CIII-like C-terminal" evidence="5">
    <location>
        <begin position="276"/>
        <end position="419"/>
    </location>
</feature>
<dbReference type="Pfam" id="PF21036">
    <property type="entry name" value="EryCIII-like_N"/>
    <property type="match status" value="1"/>
</dbReference>
<feature type="domain" description="Erythromycin biosynthesis protein CIII-like N-terminal" evidence="6">
    <location>
        <begin position="21"/>
        <end position="256"/>
    </location>
</feature>
<evidence type="ECO:0000313" key="7">
    <source>
        <dbReference type="EMBL" id="UQA97353.1"/>
    </source>
</evidence>
<dbReference type="Pfam" id="PF06722">
    <property type="entry name" value="EryCIII-like_C"/>
    <property type="match status" value="1"/>
</dbReference>
<evidence type="ECO:0000256" key="1">
    <source>
        <dbReference type="ARBA" id="ARBA00006962"/>
    </source>
</evidence>
<dbReference type="InterPro" id="IPR010610">
    <property type="entry name" value="EryCIII-like_C"/>
</dbReference>